<evidence type="ECO:0000313" key="2">
    <source>
        <dbReference type="Proteomes" id="UP001353858"/>
    </source>
</evidence>
<dbReference type="PROSITE" id="PS51257">
    <property type="entry name" value="PROKAR_LIPOPROTEIN"/>
    <property type="match status" value="1"/>
</dbReference>
<accession>A0AAN7SPD6</accession>
<proteinExistence type="predicted"/>
<name>A0AAN7SPD6_9COLE</name>
<comment type="caution">
    <text evidence="1">The sequence shown here is derived from an EMBL/GenBank/DDBJ whole genome shotgun (WGS) entry which is preliminary data.</text>
</comment>
<reference evidence="2" key="1">
    <citation type="submission" date="2023-01" db="EMBL/GenBank/DDBJ databases">
        <title>Key to firefly adult light organ development and bioluminescence: homeobox transcription factors regulate luciferase expression and transportation to peroxisome.</title>
        <authorList>
            <person name="Fu X."/>
        </authorList>
    </citation>
    <scope>NUCLEOTIDE SEQUENCE [LARGE SCALE GENOMIC DNA]</scope>
</reference>
<keyword evidence="2" id="KW-1185">Reference proteome</keyword>
<dbReference type="Proteomes" id="UP001353858">
    <property type="component" value="Unassembled WGS sequence"/>
</dbReference>
<dbReference type="EMBL" id="JARPUR010000005">
    <property type="protein sequence ID" value="KAK4875760.1"/>
    <property type="molecule type" value="Genomic_DNA"/>
</dbReference>
<gene>
    <name evidence="1" type="ORF">RN001_012182</name>
</gene>
<organism evidence="1 2">
    <name type="scientific">Aquatica leii</name>
    <dbReference type="NCBI Taxonomy" id="1421715"/>
    <lineage>
        <taxon>Eukaryota</taxon>
        <taxon>Metazoa</taxon>
        <taxon>Ecdysozoa</taxon>
        <taxon>Arthropoda</taxon>
        <taxon>Hexapoda</taxon>
        <taxon>Insecta</taxon>
        <taxon>Pterygota</taxon>
        <taxon>Neoptera</taxon>
        <taxon>Endopterygota</taxon>
        <taxon>Coleoptera</taxon>
        <taxon>Polyphaga</taxon>
        <taxon>Elateriformia</taxon>
        <taxon>Elateroidea</taxon>
        <taxon>Lampyridae</taxon>
        <taxon>Luciolinae</taxon>
        <taxon>Aquatica</taxon>
    </lineage>
</organism>
<protein>
    <submittedName>
        <fullName evidence="1">Uncharacterized protein</fullName>
    </submittedName>
</protein>
<sequence length="166" mass="18372">MSKIPVYVGSKSLSVPALPTSLSISACSVSPRAGGYIKKLTTNADNSRLSLPASRSKTLQEAFKDKQFIFKKTEAKIDDCDEMLAITISCVMMMASNTNDIPDEYFVWADNYLSRIKDGNGKLPPNIEGILNHMALVRSDIPNPEVVTCRCEYYIQNKPSEADENK</sequence>
<evidence type="ECO:0000313" key="1">
    <source>
        <dbReference type="EMBL" id="KAK4875760.1"/>
    </source>
</evidence>
<dbReference type="AlphaFoldDB" id="A0AAN7SPD6"/>